<evidence type="ECO:0000313" key="2">
    <source>
        <dbReference type="EMBL" id="KAE9037337.1"/>
    </source>
</evidence>
<evidence type="ECO:0000313" key="3">
    <source>
        <dbReference type="EMBL" id="KAE9342400.1"/>
    </source>
</evidence>
<proteinExistence type="predicted"/>
<sequence length="70" mass="7729">MCNGTVSTHSVLIRNLVVTALIELWPANSTRALKKKKGTVYDNRTLPSGESPHRQGVQCSHRKLGCLLSR</sequence>
<dbReference type="Proteomes" id="UP000435112">
    <property type="component" value="Unassembled WGS sequence"/>
</dbReference>
<reference evidence="2 5" key="1">
    <citation type="submission" date="2018-09" db="EMBL/GenBank/DDBJ databases">
        <title>Genomic investigation of the strawberry pathogen Phytophthora fragariae indicates pathogenicity is determined by transcriptional variation in three key races.</title>
        <authorList>
            <person name="Adams T.M."/>
            <person name="Armitage A.D."/>
            <person name="Sobczyk M.K."/>
            <person name="Bates H.J."/>
            <person name="Dunwell J.M."/>
            <person name="Nellist C.F."/>
            <person name="Harrison R.J."/>
        </authorList>
    </citation>
    <scope>NUCLEOTIDE SEQUENCE [LARGE SCALE GENOMIC DNA]</scope>
    <source>
        <strain evidence="2 5">SCRP324</strain>
        <strain evidence="3 4">SCRP333</strain>
    </source>
</reference>
<gene>
    <name evidence="2" type="ORF">PR002_g6624</name>
    <name evidence="3" type="ORF">PR003_g9497</name>
</gene>
<accession>A0A6A3NAK9</accession>
<evidence type="ECO:0008006" key="6">
    <source>
        <dbReference type="Google" id="ProtNLM"/>
    </source>
</evidence>
<comment type="caution">
    <text evidence="2">The sequence shown here is derived from an EMBL/GenBank/DDBJ whole genome shotgun (WGS) entry which is preliminary data.</text>
</comment>
<keyword evidence="4" id="KW-1185">Reference proteome</keyword>
<evidence type="ECO:0000256" key="1">
    <source>
        <dbReference type="SAM" id="SignalP"/>
    </source>
</evidence>
<keyword evidence="1" id="KW-0732">Signal</keyword>
<organism evidence="2 5">
    <name type="scientific">Phytophthora rubi</name>
    <dbReference type="NCBI Taxonomy" id="129364"/>
    <lineage>
        <taxon>Eukaryota</taxon>
        <taxon>Sar</taxon>
        <taxon>Stramenopiles</taxon>
        <taxon>Oomycota</taxon>
        <taxon>Peronosporomycetes</taxon>
        <taxon>Peronosporales</taxon>
        <taxon>Peronosporaceae</taxon>
        <taxon>Phytophthora</taxon>
    </lineage>
</organism>
<evidence type="ECO:0000313" key="4">
    <source>
        <dbReference type="Proteomes" id="UP000434957"/>
    </source>
</evidence>
<feature type="signal peptide" evidence="1">
    <location>
        <begin position="1"/>
        <end position="32"/>
    </location>
</feature>
<dbReference type="EMBL" id="QXFT01000493">
    <property type="protein sequence ID" value="KAE9342400.1"/>
    <property type="molecule type" value="Genomic_DNA"/>
</dbReference>
<name>A0A6A3NAK9_9STRA</name>
<dbReference type="EMBL" id="QXFU01000301">
    <property type="protein sequence ID" value="KAE9037337.1"/>
    <property type="molecule type" value="Genomic_DNA"/>
</dbReference>
<dbReference type="OrthoDB" id="10269317at2759"/>
<dbReference type="AlphaFoldDB" id="A0A6A3NAK9"/>
<evidence type="ECO:0000313" key="5">
    <source>
        <dbReference type="Proteomes" id="UP000435112"/>
    </source>
</evidence>
<protein>
    <recommendedName>
        <fullName evidence="6">Secreted protein</fullName>
    </recommendedName>
</protein>
<dbReference type="Proteomes" id="UP000434957">
    <property type="component" value="Unassembled WGS sequence"/>
</dbReference>
<feature type="chain" id="PRO_5036165285" description="Secreted protein" evidence="1">
    <location>
        <begin position="33"/>
        <end position="70"/>
    </location>
</feature>